<proteinExistence type="predicted"/>
<feature type="region of interest" description="Disordered" evidence="1">
    <location>
        <begin position="59"/>
        <end position="83"/>
    </location>
</feature>
<reference evidence="3" key="1">
    <citation type="submission" date="2023-07" db="EMBL/GenBank/DDBJ databases">
        <title>Myceligenerans salitolerans sp. nov., a halotolerant actinomycete isolated from a salt lake in Xinjiang, China.</title>
        <authorList>
            <person name="Guan T."/>
        </authorList>
    </citation>
    <scope>NUCLEOTIDE SEQUENCE [LARGE SCALE GENOMIC DNA]</scope>
    <source>
        <strain evidence="3">XHU 5031</strain>
    </source>
</reference>
<evidence type="ECO:0000313" key="3">
    <source>
        <dbReference type="Proteomes" id="UP000664617"/>
    </source>
</evidence>
<sequence length="83" mass="8930">MSRGSLHQVELWIPSLATAERGWTLMFPDRHPLAVGRDHYAAYLESEDGYEMKIVAGRDTDPRADTGTGRPCSAVGEAVGGAA</sequence>
<evidence type="ECO:0000256" key="1">
    <source>
        <dbReference type="SAM" id="MobiDB-lite"/>
    </source>
</evidence>
<gene>
    <name evidence="2" type="ORF">J0911_18730</name>
</gene>
<name>A0ABS3IDE1_9MICO</name>
<comment type="caution">
    <text evidence="2">The sequence shown here is derived from an EMBL/GenBank/DDBJ whole genome shotgun (WGS) entry which is preliminary data.</text>
</comment>
<protein>
    <submittedName>
        <fullName evidence="2">Uncharacterized protein</fullName>
    </submittedName>
</protein>
<accession>A0ABS3IDE1</accession>
<dbReference type="EMBL" id="JAFMPK010000048">
    <property type="protein sequence ID" value="MBO0611061.1"/>
    <property type="molecule type" value="Genomic_DNA"/>
</dbReference>
<dbReference type="Proteomes" id="UP000664617">
    <property type="component" value="Unassembled WGS sequence"/>
</dbReference>
<dbReference type="RefSeq" id="WP_207277008.1">
    <property type="nucleotide sequence ID" value="NZ_JAFMPK010000048.1"/>
</dbReference>
<organism evidence="2 3">
    <name type="scientific">Myceligenerans salitolerans</name>
    <dbReference type="NCBI Taxonomy" id="1230528"/>
    <lineage>
        <taxon>Bacteria</taxon>
        <taxon>Bacillati</taxon>
        <taxon>Actinomycetota</taxon>
        <taxon>Actinomycetes</taxon>
        <taxon>Micrococcales</taxon>
        <taxon>Promicromonosporaceae</taxon>
        <taxon>Myceligenerans</taxon>
    </lineage>
</organism>
<keyword evidence="3" id="KW-1185">Reference proteome</keyword>
<evidence type="ECO:0000313" key="2">
    <source>
        <dbReference type="EMBL" id="MBO0611061.1"/>
    </source>
</evidence>